<feature type="domain" description="Putative endonuclease Z1" evidence="1">
    <location>
        <begin position="323"/>
        <end position="535"/>
    </location>
</feature>
<gene>
    <name evidence="2" type="ORF">DW916_00015</name>
</gene>
<dbReference type="RefSeq" id="WP_118189754.1">
    <property type="nucleotide sequence ID" value="NZ_QSFW01000001.1"/>
</dbReference>
<dbReference type="EMBL" id="QSFW01000001">
    <property type="protein sequence ID" value="RHA89404.1"/>
    <property type="molecule type" value="Genomic_DNA"/>
</dbReference>
<name>A0AA92WIZ4_9BACT</name>
<reference evidence="2 3" key="1">
    <citation type="submission" date="2018-08" db="EMBL/GenBank/DDBJ databases">
        <title>A genome reference for cultivated species of the human gut microbiota.</title>
        <authorList>
            <person name="Zou Y."/>
            <person name="Xue W."/>
            <person name="Luo G."/>
        </authorList>
    </citation>
    <scope>NUCLEOTIDE SEQUENCE [LARGE SCALE GENOMIC DNA]</scope>
    <source>
        <strain evidence="2 3">AM42-23AC</strain>
    </source>
</reference>
<dbReference type="InterPro" id="IPR027417">
    <property type="entry name" value="P-loop_NTPase"/>
</dbReference>
<organism evidence="2 3">
    <name type="scientific">Segatella copri</name>
    <dbReference type="NCBI Taxonomy" id="165179"/>
    <lineage>
        <taxon>Bacteria</taxon>
        <taxon>Pseudomonadati</taxon>
        <taxon>Bacteroidota</taxon>
        <taxon>Bacteroidia</taxon>
        <taxon>Bacteroidales</taxon>
        <taxon>Prevotellaceae</taxon>
        <taxon>Segatella</taxon>
    </lineage>
</organism>
<evidence type="ECO:0000259" key="1">
    <source>
        <dbReference type="Pfam" id="PF10593"/>
    </source>
</evidence>
<keyword evidence="2" id="KW-0378">Hydrolase</keyword>
<keyword evidence="2" id="KW-0255">Endonuclease</keyword>
<dbReference type="SUPFAM" id="SSF52540">
    <property type="entry name" value="P-loop containing nucleoside triphosphate hydrolases"/>
    <property type="match status" value="1"/>
</dbReference>
<keyword evidence="2" id="KW-0540">Nuclease</keyword>
<proteinExistence type="predicted"/>
<dbReference type="Pfam" id="PF10593">
    <property type="entry name" value="Z1"/>
    <property type="match status" value="1"/>
</dbReference>
<protein>
    <submittedName>
        <fullName evidence="2">Endonuclease</fullName>
    </submittedName>
</protein>
<evidence type="ECO:0000313" key="3">
    <source>
        <dbReference type="Proteomes" id="UP000284990"/>
    </source>
</evidence>
<accession>A0AA92WIZ4</accession>
<dbReference type="AlphaFoldDB" id="A0AA92WIZ4"/>
<dbReference type="GO" id="GO:0004519">
    <property type="term" value="F:endonuclease activity"/>
    <property type="evidence" value="ECO:0007669"/>
    <property type="project" value="UniProtKB-KW"/>
</dbReference>
<comment type="caution">
    <text evidence="2">The sequence shown here is derived from an EMBL/GenBank/DDBJ whole genome shotgun (WGS) entry which is preliminary data.</text>
</comment>
<sequence>METIKINKKKKETCKGNALQVVSGGNFFERFVQAKKQGYQPDGSFKKGITPESAVNLREETCHILAHCNAHNAYNSPETTHLVVGYVQSGKTMSFTALSALAKDNGYRLIVYLAGTKKNLVEQTTDRLRKDLIGKNRENADDYKLHKNPKKGEIDEIISQMELSSKPMILIPLLKHAKYIRELILLFENRDFKELMGQETVLIIDDEADQASLNAYGKKNSKTNGNEASTTYRAILEMRAALPGNTYIQYTATPQANLLISMQDTLSPQSHTLLTPGDGYIGGKLYFGMGENHELYNCGLVKEIPPMDVFHKKRNILKKIPGSLVDALMLHVLAIAIVVKWRKTEGINFLSMMVHPDETTNWNSTFKKWIDNTIKNWRQAFRNDKTEDYASVISKFKKNFEEAIRYYDEEERPSWEDIQPLLRDIILDHKVYLVNSDKEAEVNIDWNSHCMHILVGAEMLNRGFTIENLATTYMPRYTTGKANADTIQQRCRFFGYKRDYIKSCRVFLPQISIQNYVEYIKHEEELRATLKSCDSLAEVERKIMLSPLLKPTRANVLPVDVVSTQLKGISELQAFQTRSIIENNKALVKTFLEQHKNDFEYVQYRYQTADRQHRSMMLTVEEAIEFLRDFRFSDISEQIRKIDTIRYLRYLDSQKIIKNVRFIQMAWQENPIRERSFIKDSKCVTSLFAGQSEDGVIYPGDRKMCDPDTITIQLHHVKFRKGTLELPPDAYALAINYPEKIATNYISTRGTTEDDDDDEE</sequence>
<evidence type="ECO:0000313" key="2">
    <source>
        <dbReference type="EMBL" id="RHA89404.1"/>
    </source>
</evidence>
<dbReference type="InterPro" id="IPR018310">
    <property type="entry name" value="Put_endonuclease_Z1-dom"/>
</dbReference>
<dbReference type="Proteomes" id="UP000284990">
    <property type="component" value="Unassembled WGS sequence"/>
</dbReference>